<dbReference type="Pfam" id="PF23247">
    <property type="entry name" value="LRR_RPS2"/>
    <property type="match status" value="8"/>
</dbReference>
<keyword evidence="6" id="KW-1185">Reference proteome</keyword>
<dbReference type="Gene3D" id="3.80.10.10">
    <property type="entry name" value="Ribonuclease Inhibitor"/>
    <property type="match status" value="6"/>
</dbReference>
<keyword evidence="3" id="KW-0611">Plant defense</keyword>
<dbReference type="InterPro" id="IPR003593">
    <property type="entry name" value="AAA+_ATPase"/>
</dbReference>
<evidence type="ECO:0000256" key="2">
    <source>
        <dbReference type="ARBA" id="ARBA00022741"/>
    </source>
</evidence>
<evidence type="ECO:0000256" key="4">
    <source>
        <dbReference type="ARBA" id="ARBA00022840"/>
    </source>
</evidence>
<dbReference type="OrthoDB" id="1747797at2759"/>
<evidence type="ECO:0000313" key="6">
    <source>
        <dbReference type="Proteomes" id="UP000087766"/>
    </source>
</evidence>
<dbReference type="GeneID" id="106760581"/>
<dbReference type="SUPFAM" id="SSF52058">
    <property type="entry name" value="L domain-like"/>
    <property type="match status" value="1"/>
</dbReference>
<dbReference type="InterPro" id="IPR050905">
    <property type="entry name" value="Plant_NBS-LRR"/>
</dbReference>
<feature type="domain" description="AAA+ ATPase" evidence="5">
    <location>
        <begin position="141"/>
        <end position="267"/>
    </location>
</feature>
<name>A0A3Q0F0S8_VIGRR</name>
<dbReference type="SUPFAM" id="SSF52540">
    <property type="entry name" value="P-loop containing nucleoside triphosphate hydrolases"/>
    <property type="match status" value="1"/>
</dbReference>
<dbReference type="PRINTS" id="PR00364">
    <property type="entry name" value="DISEASERSIST"/>
</dbReference>
<keyword evidence="2" id="KW-0547">Nucleotide-binding</keyword>
<evidence type="ECO:0000313" key="7">
    <source>
        <dbReference type="RefSeq" id="XP_022635982.1"/>
    </source>
</evidence>
<evidence type="ECO:0000259" key="5">
    <source>
        <dbReference type="SMART" id="SM00382"/>
    </source>
</evidence>
<dbReference type="KEGG" id="vra:106760581"/>
<dbReference type="Gene3D" id="1.10.8.430">
    <property type="entry name" value="Helical domain of apoptotic protease-activating factors"/>
    <property type="match status" value="1"/>
</dbReference>
<dbReference type="GO" id="GO:0043531">
    <property type="term" value="F:ADP binding"/>
    <property type="evidence" value="ECO:0007669"/>
    <property type="project" value="InterPro"/>
</dbReference>
<evidence type="ECO:0000256" key="1">
    <source>
        <dbReference type="ARBA" id="ARBA00008894"/>
    </source>
</evidence>
<dbReference type="RefSeq" id="XP_022635982.1">
    <property type="nucleotide sequence ID" value="XM_022780261.1"/>
</dbReference>
<accession>A0A3Q0F0S8</accession>
<gene>
    <name evidence="7" type="primary">LOC106760581</name>
</gene>
<dbReference type="SMART" id="SM00382">
    <property type="entry name" value="AAA"/>
    <property type="match status" value="1"/>
</dbReference>
<keyword evidence="4" id="KW-0067">ATP-binding</keyword>
<dbReference type="InterPro" id="IPR027417">
    <property type="entry name" value="P-loop_NTPase"/>
</dbReference>
<reference evidence="7" key="2">
    <citation type="submission" date="2025-08" db="UniProtKB">
        <authorList>
            <consortium name="RefSeq"/>
        </authorList>
    </citation>
    <scope>IDENTIFICATION</scope>
    <source>
        <tissue evidence="7">Leaf</tissue>
    </source>
</reference>
<dbReference type="Proteomes" id="UP000087766">
    <property type="component" value="Chromosome 5"/>
</dbReference>
<evidence type="ECO:0000256" key="3">
    <source>
        <dbReference type="ARBA" id="ARBA00022821"/>
    </source>
</evidence>
<dbReference type="PANTHER" id="PTHR33463:SF203">
    <property type="entry name" value="AAA+ ATPASE DOMAIN-CONTAINING PROTEIN"/>
    <property type="match status" value="1"/>
</dbReference>
<dbReference type="InterPro" id="IPR057135">
    <property type="entry name" value="At4g27190-like_LRR"/>
</dbReference>
<dbReference type="InterPro" id="IPR032675">
    <property type="entry name" value="LRR_dom_sf"/>
</dbReference>
<dbReference type="Gene3D" id="3.40.50.300">
    <property type="entry name" value="P-loop containing nucleotide triphosphate hydrolases"/>
    <property type="match status" value="1"/>
</dbReference>
<dbReference type="PANTHER" id="PTHR33463">
    <property type="entry name" value="NB-ARC DOMAIN-CONTAINING PROTEIN-RELATED"/>
    <property type="match status" value="1"/>
</dbReference>
<sequence length="1758" mass="202969">MDSKIGGSMTKYVRSQLGYITSYKSDLEKLKTEVETLKVGKSRVQETVDKAKGNGEKILNNVQIWLKKVDATIAEANNLIFNDVQENYPIHIPNIQFRLRHSKKLQKMTREIYGVLSEGNFDKISKPPTIKEIQQVLKDPKIYKIGLYGIDGVGKTTLVKELAREVEKEGSFDVVAMAEVTDSPDVENIQCQIANALALKFDEESKEERVEKLRRRISKEKSILVILDDIWGKVDLAELGIDKGCKLLLTSERLNVLRCQMGTEKNFKVEVLSDEDSWKLFQKIAGQAIKLISTNKSPYELVEINSMVEDVPKYCNGFPLFVVVVAKALRTKNLATWKDALKQLRGLSEKGKFEEVVCPLELGYRYLESDELKTLFLFIVSLGPGRIHTGELFSCYWGLHGDSHELTEARNKYYQFIDDLRASSLLLEVEIEYVRMHDSVRDTAKAISSRTHLTYEVQKFTQKDQWDIDQLKKCHYINLPSYNLDELPEKLDCPELKLMSLKSDLGHLKIPDHFFAGMGEVKVLNLHRMSFAPSPPPSFRLLSNLRSLNLYECVLDDITMVAELTSLEILSLERSKIQELPKEIGQLTQLRMLNLTNCYQLKTISRYLIYSLMCLEELYMGNCNIQWEAEGGKSQTNNASLGELRNLNRLTTLDLSIHDTSVLPADMDVFKQLRRYNIYIGNMWKWSSFWSGDAREISRTLKLVDSLNTEIFLNQGIQMLFTTVEDLSLAKINFADDVFYKLNREAFQHLRHLYVQNSDAFCNLETLILCDLRNMYGPFAKQTLVLWNLHNMEDISYAPLATQCFENLQVFKVQGCRKLKKLLSYSVAKNLAQLQQMEIFDCTAMEEIVCEEKLEDENLHNIKDNAIHCFEKLRVIKVHGCHKLKKLLSYSLAKNLFELQEMEIFNCTIMDEIIFEEKFQDESLHNVKDTGTVIFEKLQVIKVHGCHKLKKLLSYSLAKNLFQLQEMEIFNCTIMDEIIFEEKFEDESLHNVKDTGRVFFEKLQVIKVHGCHKLKTLLPYSLAKNLSQLQEIEIFDCTNMEEIISKKKIEDENLHNVKDFDTHFLEKLQVLKVQGCYNLKILLPYSLAKNLSQLREIEIFDCTNMEEIISEENFEDENLNHMEDIGTHFFEKLQVINVKSCYKLKKLLPYALAKNLSQLQEMKLEDGKEFPKIVLPKLHSLTLDTLPNLCSFSLPLEIDKDDGSIPLPLFNQKVTCPNLDMLVIINLNRLNSIWYNQQAPSSVRNLKTIKITRCNALHHVFPTAVAKELLQLQVLEISTSMIEMIVEDNYIQGPPDNITFTKLEQLKLEYLPRLTKFCQESYNFKFPSLQTVEVIGCPNLKFSGHLNFTSIAQLEWRAKNGRKDDELNNLFNEKVAMPNLENLRLSNIGSYGKIWDEKWRVPFFSENLKYLIEDEYHNHTESLFSSSTARELTKLKLLDIQSCPALVQIFVQQEEVTFQNLETLLINDMSGLRSIWNNLQGPSSFHKLNKIQIIGCHALHHVFPVVVAKELQQLQELQISRSINIENIVVKSHRGGAFGKHKNKSHPFFKKIEENTDDDDDDDDEVFMKFKENKGDDANEIVFMKLKELYLENLPKLRSFSKKSDNFKFPAFEKVTFPNLEKLIISGMSGLQSLWNKLQGPNSFHNLNKIQVTGCRALVHVFPVVVAKELQQLQVLEISRSINIENIVVKSQSGGALGKHQNESHPFFKKFEENTDDDDVVFMKVKENKGDDVIDIVFIKLKELKVKTSIFQPSKKYM</sequence>
<dbReference type="GO" id="GO:0006952">
    <property type="term" value="P:defense response"/>
    <property type="evidence" value="ECO:0007669"/>
    <property type="project" value="UniProtKB-KW"/>
</dbReference>
<organism evidence="6 7">
    <name type="scientific">Vigna radiata var. radiata</name>
    <name type="common">Mung bean</name>
    <name type="synonym">Phaseolus aureus</name>
    <dbReference type="NCBI Taxonomy" id="3916"/>
    <lineage>
        <taxon>Eukaryota</taxon>
        <taxon>Viridiplantae</taxon>
        <taxon>Streptophyta</taxon>
        <taxon>Embryophyta</taxon>
        <taxon>Tracheophyta</taxon>
        <taxon>Spermatophyta</taxon>
        <taxon>Magnoliopsida</taxon>
        <taxon>eudicotyledons</taxon>
        <taxon>Gunneridae</taxon>
        <taxon>Pentapetalae</taxon>
        <taxon>rosids</taxon>
        <taxon>fabids</taxon>
        <taxon>Fabales</taxon>
        <taxon>Fabaceae</taxon>
        <taxon>Papilionoideae</taxon>
        <taxon>50 kb inversion clade</taxon>
        <taxon>NPAAA clade</taxon>
        <taxon>indigoferoid/millettioid clade</taxon>
        <taxon>Phaseoleae</taxon>
        <taxon>Vigna</taxon>
    </lineage>
</organism>
<comment type="similarity">
    <text evidence="1">Belongs to the disease resistance NB-LRR family.</text>
</comment>
<dbReference type="InterPro" id="IPR002182">
    <property type="entry name" value="NB-ARC"/>
</dbReference>
<dbReference type="SUPFAM" id="SSF52047">
    <property type="entry name" value="RNI-like"/>
    <property type="match status" value="3"/>
</dbReference>
<dbReference type="GO" id="GO:0005524">
    <property type="term" value="F:ATP binding"/>
    <property type="evidence" value="ECO:0007669"/>
    <property type="project" value="UniProtKB-KW"/>
</dbReference>
<protein>
    <submittedName>
        <fullName evidence="7">Uncharacterized protein LOC106760581</fullName>
    </submittedName>
</protein>
<dbReference type="InterPro" id="IPR042197">
    <property type="entry name" value="Apaf_helical"/>
</dbReference>
<proteinExistence type="inferred from homology"/>
<dbReference type="Pfam" id="PF00931">
    <property type="entry name" value="NB-ARC"/>
    <property type="match status" value="1"/>
</dbReference>
<reference evidence="6" key="1">
    <citation type="journal article" date="2014" name="Nat. Commun.">
        <title>Genome sequence of mungbean and insights into evolution within Vigna species.</title>
        <authorList>
            <person name="Kang Y.J."/>
            <person name="Kim S.K."/>
            <person name="Kim M.Y."/>
            <person name="Lestari P."/>
            <person name="Kim K.H."/>
            <person name="Ha B.K."/>
            <person name="Jun T.H."/>
            <person name="Hwang W.J."/>
            <person name="Lee T."/>
            <person name="Lee J."/>
            <person name="Shim S."/>
            <person name="Yoon M.Y."/>
            <person name="Jang Y.E."/>
            <person name="Han K.S."/>
            <person name="Taeprayoon P."/>
            <person name="Yoon N."/>
            <person name="Somta P."/>
            <person name="Tanya P."/>
            <person name="Kim K.S."/>
            <person name="Gwag J.G."/>
            <person name="Moon J.K."/>
            <person name="Lee Y.H."/>
            <person name="Park B.S."/>
            <person name="Bombarely A."/>
            <person name="Doyle J.J."/>
            <person name="Jackson S.A."/>
            <person name="Schafleitner R."/>
            <person name="Srinives P."/>
            <person name="Varshney R.K."/>
            <person name="Lee S.H."/>
        </authorList>
    </citation>
    <scope>NUCLEOTIDE SEQUENCE [LARGE SCALE GENOMIC DNA]</scope>
    <source>
        <strain evidence="6">cv. VC1973A</strain>
    </source>
</reference>